<evidence type="ECO:0000313" key="8">
    <source>
        <dbReference type="EMBL" id="OWM35441.1"/>
    </source>
</evidence>
<comment type="similarity">
    <text evidence="6">Belongs to the binding-protein-dependent transport system permease family.</text>
</comment>
<dbReference type="Gene3D" id="1.10.3720.10">
    <property type="entry name" value="MetI-like"/>
    <property type="match status" value="1"/>
</dbReference>
<protein>
    <submittedName>
        <fullName evidence="8">ABC transporter permease</fullName>
    </submittedName>
</protein>
<dbReference type="GO" id="GO:0055085">
    <property type="term" value="P:transmembrane transport"/>
    <property type="evidence" value="ECO:0007669"/>
    <property type="project" value="InterPro"/>
</dbReference>
<keyword evidence="3 6" id="KW-0812">Transmembrane</keyword>
<keyword evidence="2 6" id="KW-0813">Transport</keyword>
<dbReference type="Proteomes" id="UP000197692">
    <property type="component" value="Unassembled WGS sequence"/>
</dbReference>
<comment type="subcellular location">
    <subcellularLocation>
        <location evidence="6">Cell membrane</location>
        <topology evidence="6">Multi-pass membrane protein</topology>
    </subcellularLocation>
    <subcellularLocation>
        <location evidence="1">Membrane</location>
        <topology evidence="1">Multi-pass membrane protein</topology>
    </subcellularLocation>
</comment>
<dbReference type="Pfam" id="PF00528">
    <property type="entry name" value="BPD_transp_1"/>
    <property type="match status" value="1"/>
</dbReference>
<dbReference type="PROSITE" id="PS50928">
    <property type="entry name" value="ABC_TM1"/>
    <property type="match status" value="1"/>
</dbReference>
<keyword evidence="5 6" id="KW-0472">Membrane</keyword>
<dbReference type="SUPFAM" id="SSF161098">
    <property type="entry name" value="MetI-like"/>
    <property type="match status" value="1"/>
</dbReference>
<feature type="transmembrane region" description="Helical" evidence="6">
    <location>
        <begin position="52"/>
        <end position="72"/>
    </location>
</feature>
<evidence type="ECO:0000256" key="3">
    <source>
        <dbReference type="ARBA" id="ARBA00022692"/>
    </source>
</evidence>
<dbReference type="GeneID" id="97330675"/>
<evidence type="ECO:0000256" key="5">
    <source>
        <dbReference type="ARBA" id="ARBA00023136"/>
    </source>
</evidence>
<accession>A0A854NLE7</accession>
<dbReference type="RefSeq" id="WP_010934012.1">
    <property type="nucleotide sequence ID" value="NZ_CP040557.1"/>
</dbReference>
<evidence type="ECO:0000256" key="6">
    <source>
        <dbReference type="RuleBase" id="RU363032"/>
    </source>
</evidence>
<evidence type="ECO:0000259" key="7">
    <source>
        <dbReference type="PROSITE" id="PS50928"/>
    </source>
</evidence>
<dbReference type="InterPro" id="IPR051204">
    <property type="entry name" value="ABC_transp_perm/SBD"/>
</dbReference>
<dbReference type="GO" id="GO:0031460">
    <property type="term" value="P:glycine betaine transport"/>
    <property type="evidence" value="ECO:0007669"/>
    <property type="project" value="TreeGrafter"/>
</dbReference>
<reference evidence="9" key="1">
    <citation type="submission" date="2016-02" db="EMBL/GenBank/DDBJ databases">
        <title>Genomic analyses of a collection of pathogenic Corynebacterium diphtheriae.</title>
        <authorList>
            <person name="Sangal V."/>
            <person name="Titov L."/>
        </authorList>
    </citation>
    <scope>NUCLEOTIDE SEQUENCE [LARGE SCALE GENOMIC DNA]</scope>
    <source>
        <strain evidence="9">1438</strain>
    </source>
</reference>
<feature type="domain" description="ABC transmembrane type-1" evidence="7">
    <location>
        <begin position="14"/>
        <end position="195"/>
    </location>
</feature>
<name>A0A854NLE7_CORDP</name>
<dbReference type="GO" id="GO:0005886">
    <property type="term" value="C:plasma membrane"/>
    <property type="evidence" value="ECO:0007669"/>
    <property type="project" value="UniProtKB-SubCell"/>
</dbReference>
<feature type="transmembrane region" description="Helical" evidence="6">
    <location>
        <begin position="178"/>
        <end position="199"/>
    </location>
</feature>
<dbReference type="CDD" id="cd06261">
    <property type="entry name" value="TM_PBP2"/>
    <property type="match status" value="1"/>
</dbReference>
<evidence type="ECO:0000256" key="1">
    <source>
        <dbReference type="ARBA" id="ARBA00004141"/>
    </source>
</evidence>
<comment type="caution">
    <text evidence="8">The sequence shown here is derived from an EMBL/GenBank/DDBJ whole genome shotgun (WGS) entry which is preliminary data.</text>
</comment>
<dbReference type="InterPro" id="IPR000515">
    <property type="entry name" value="MetI-like"/>
</dbReference>
<keyword evidence="4 6" id="KW-1133">Transmembrane helix</keyword>
<dbReference type="PANTHER" id="PTHR30177:SF4">
    <property type="entry name" value="OSMOPROTECTANT IMPORT PERMEASE PROTEIN OSMW"/>
    <property type="match status" value="1"/>
</dbReference>
<dbReference type="PANTHER" id="PTHR30177">
    <property type="entry name" value="GLYCINE BETAINE/L-PROLINE TRANSPORT SYSTEM PERMEASE PROTEIN PROW"/>
    <property type="match status" value="1"/>
</dbReference>
<organism evidence="8 9">
    <name type="scientific">Corynebacterium diphtheriae bv. mitis</name>
    <dbReference type="NCBI Taxonomy" id="1806053"/>
    <lineage>
        <taxon>Bacteria</taxon>
        <taxon>Bacillati</taxon>
        <taxon>Actinomycetota</taxon>
        <taxon>Actinomycetes</taxon>
        <taxon>Mycobacteriales</taxon>
        <taxon>Corynebacteriaceae</taxon>
        <taxon>Corynebacterium</taxon>
    </lineage>
</organism>
<evidence type="ECO:0000256" key="2">
    <source>
        <dbReference type="ARBA" id="ARBA00022448"/>
    </source>
</evidence>
<feature type="transmembrane region" description="Helical" evidence="6">
    <location>
        <begin position="20"/>
        <end position="40"/>
    </location>
</feature>
<feature type="transmembrane region" description="Helical" evidence="6">
    <location>
        <begin position="131"/>
        <end position="158"/>
    </location>
</feature>
<gene>
    <name evidence="8" type="ORF">AY602_01320</name>
</gene>
<proteinExistence type="inferred from homology"/>
<evidence type="ECO:0000313" key="9">
    <source>
        <dbReference type="Proteomes" id="UP000197692"/>
    </source>
</evidence>
<dbReference type="AlphaFoldDB" id="A0A854NLE7"/>
<dbReference type="InterPro" id="IPR035906">
    <property type="entry name" value="MetI-like_sf"/>
</dbReference>
<dbReference type="EMBL" id="LSZF01000018">
    <property type="protein sequence ID" value="OWM35441.1"/>
    <property type="molecule type" value="Genomic_DNA"/>
</dbReference>
<evidence type="ECO:0000256" key="4">
    <source>
        <dbReference type="ARBA" id="ARBA00022989"/>
    </source>
</evidence>
<sequence length="213" mass="22667">MWLMHAWPEVLDLLRAHVLLSVPAIVISVLVAVPVGLFAARHPRVGNTVVQVTSLAYTIPALPMLVIVPFIVAVPLRSQINVIIALCVYGIALIVRTATDAFRSVPEEVRTAAVAQGMSPSQIAWKVDMPLAIPVLISGLRVLCVSTVGLVTIGALIGVSSLGSLFTDGFQRNITAEVVVGIVAVVLLAVLFDVACLILQRLCTPWTRPGKAR</sequence>
<feature type="transmembrane region" description="Helical" evidence="6">
    <location>
        <begin position="78"/>
        <end position="95"/>
    </location>
</feature>